<name>A0A5B9W833_9BACT</name>
<proteinExistence type="predicted"/>
<evidence type="ECO:0000313" key="2">
    <source>
        <dbReference type="EMBL" id="QEH36299.1"/>
    </source>
</evidence>
<dbReference type="KEGG" id="agv:OJF2_48600"/>
<sequence>MRWNDRVYGEIGIDDPGALAVIESPTFRRLRGVRQAGPSAIAFPFKNVTRYEHSLGVHHLLGRLGAGPRERMAGLLHDISHTAFSHAVDFLITSDEQDHHEGLKPVLLNRPDLAATLARVGFRPQDFYDDSRYPLLERPLPWLCADRLDYFLRDGLACDALTRGDVATILGHLAVEDSTIVLTDPAVARRTAALFAEMNRQWWASPTEAYIYNEFADALREGFRLGAIGEADLLSEDDLVLKKLEAARSPLIDAKLASIRRFDPAAVEGYTPRVIPKQRWLDPPVKVNGTLRRLSELS</sequence>
<organism evidence="2 3">
    <name type="scientific">Aquisphaera giovannonii</name>
    <dbReference type="NCBI Taxonomy" id="406548"/>
    <lineage>
        <taxon>Bacteria</taxon>
        <taxon>Pseudomonadati</taxon>
        <taxon>Planctomycetota</taxon>
        <taxon>Planctomycetia</taxon>
        <taxon>Isosphaerales</taxon>
        <taxon>Isosphaeraceae</taxon>
        <taxon>Aquisphaera</taxon>
    </lineage>
</organism>
<keyword evidence="3" id="KW-1185">Reference proteome</keyword>
<gene>
    <name evidence="2" type="ORF">OJF2_48600</name>
</gene>
<dbReference type="GO" id="GO:0006203">
    <property type="term" value="P:dGTP catabolic process"/>
    <property type="evidence" value="ECO:0007669"/>
    <property type="project" value="TreeGrafter"/>
</dbReference>
<dbReference type="AlphaFoldDB" id="A0A5B9W833"/>
<evidence type="ECO:0000259" key="1">
    <source>
        <dbReference type="SMART" id="SM00471"/>
    </source>
</evidence>
<dbReference type="InterPro" id="IPR006674">
    <property type="entry name" value="HD_domain"/>
</dbReference>
<dbReference type="Proteomes" id="UP000324233">
    <property type="component" value="Chromosome"/>
</dbReference>
<protein>
    <submittedName>
        <fullName evidence="2">HD domain protein</fullName>
    </submittedName>
</protein>
<dbReference type="PANTHER" id="PTHR11373">
    <property type="entry name" value="DEOXYNUCLEOSIDE TRIPHOSPHATE TRIPHOSPHOHYDROLASE"/>
    <property type="match status" value="1"/>
</dbReference>
<dbReference type="OrthoDB" id="9803619at2"/>
<accession>A0A5B9W833</accession>
<dbReference type="PANTHER" id="PTHR11373:SF4">
    <property type="entry name" value="DEOXYNUCLEOSIDE TRIPHOSPHATE TRIPHOSPHOHYDROLASE SAMHD1"/>
    <property type="match status" value="1"/>
</dbReference>
<feature type="domain" description="HD/PDEase" evidence="1">
    <location>
        <begin position="46"/>
        <end position="160"/>
    </location>
</feature>
<reference evidence="2 3" key="1">
    <citation type="submission" date="2019-08" db="EMBL/GenBank/DDBJ databases">
        <title>Deep-cultivation of Planctomycetes and their phenomic and genomic characterization uncovers novel biology.</title>
        <authorList>
            <person name="Wiegand S."/>
            <person name="Jogler M."/>
            <person name="Boedeker C."/>
            <person name="Pinto D."/>
            <person name="Vollmers J."/>
            <person name="Rivas-Marin E."/>
            <person name="Kohn T."/>
            <person name="Peeters S.H."/>
            <person name="Heuer A."/>
            <person name="Rast P."/>
            <person name="Oberbeckmann S."/>
            <person name="Bunk B."/>
            <person name="Jeske O."/>
            <person name="Meyerdierks A."/>
            <person name="Storesund J.E."/>
            <person name="Kallscheuer N."/>
            <person name="Luecker S."/>
            <person name="Lage O.M."/>
            <person name="Pohl T."/>
            <person name="Merkel B.J."/>
            <person name="Hornburger P."/>
            <person name="Mueller R.-W."/>
            <person name="Bruemmer F."/>
            <person name="Labrenz M."/>
            <person name="Spormann A.M."/>
            <person name="Op den Camp H."/>
            <person name="Overmann J."/>
            <person name="Amann R."/>
            <person name="Jetten M.S.M."/>
            <person name="Mascher T."/>
            <person name="Medema M.H."/>
            <person name="Devos D.P."/>
            <person name="Kaster A.-K."/>
            <person name="Ovreas L."/>
            <person name="Rohde M."/>
            <person name="Galperin M.Y."/>
            <person name="Jogler C."/>
        </authorList>
    </citation>
    <scope>NUCLEOTIDE SEQUENCE [LARGE SCALE GENOMIC DNA]</scope>
    <source>
        <strain evidence="2 3">OJF2</strain>
    </source>
</reference>
<dbReference type="InterPro" id="IPR003607">
    <property type="entry name" value="HD/PDEase_dom"/>
</dbReference>
<dbReference type="Gene3D" id="1.10.3210.10">
    <property type="entry name" value="Hypothetical protein af1432"/>
    <property type="match status" value="1"/>
</dbReference>
<dbReference type="RefSeq" id="WP_148596004.1">
    <property type="nucleotide sequence ID" value="NZ_CP042997.1"/>
</dbReference>
<evidence type="ECO:0000313" key="3">
    <source>
        <dbReference type="Proteomes" id="UP000324233"/>
    </source>
</evidence>
<dbReference type="SUPFAM" id="SSF109604">
    <property type="entry name" value="HD-domain/PDEase-like"/>
    <property type="match status" value="1"/>
</dbReference>
<dbReference type="CDD" id="cd00077">
    <property type="entry name" value="HDc"/>
    <property type="match status" value="1"/>
</dbReference>
<dbReference type="Pfam" id="PF01966">
    <property type="entry name" value="HD"/>
    <property type="match status" value="1"/>
</dbReference>
<dbReference type="GO" id="GO:0008832">
    <property type="term" value="F:dGTPase activity"/>
    <property type="evidence" value="ECO:0007669"/>
    <property type="project" value="TreeGrafter"/>
</dbReference>
<dbReference type="SMART" id="SM00471">
    <property type="entry name" value="HDc"/>
    <property type="match status" value="1"/>
</dbReference>
<dbReference type="EMBL" id="CP042997">
    <property type="protein sequence ID" value="QEH36299.1"/>
    <property type="molecule type" value="Genomic_DNA"/>
</dbReference>
<dbReference type="InterPro" id="IPR050135">
    <property type="entry name" value="dGTPase-like"/>
</dbReference>